<evidence type="ECO:0000313" key="11">
    <source>
        <dbReference type="EMBL" id="CAG8623108.1"/>
    </source>
</evidence>
<dbReference type="CDD" id="cd00778">
    <property type="entry name" value="ProRS_core_arch_euk"/>
    <property type="match status" value="1"/>
</dbReference>
<keyword evidence="12" id="KW-1185">Reference proteome</keyword>
<dbReference type="PANTHER" id="PTHR43382">
    <property type="entry name" value="PROLYL-TRNA SYNTHETASE"/>
    <property type="match status" value="1"/>
</dbReference>
<evidence type="ECO:0000256" key="8">
    <source>
        <dbReference type="ARBA" id="ARBA00029731"/>
    </source>
</evidence>
<keyword evidence="4" id="KW-0547">Nucleotide-binding</keyword>
<feature type="domain" description="Aminoacyl-transfer RNA synthetases class-II family profile" evidence="10">
    <location>
        <begin position="35"/>
        <end position="304"/>
    </location>
</feature>
<dbReference type="OrthoDB" id="1350766at2759"/>
<dbReference type="FunFam" id="3.30.110.30:FF:000001">
    <property type="entry name" value="Bifunctional glutamate/proline--tRNA ligase"/>
    <property type="match status" value="1"/>
</dbReference>
<comment type="catalytic activity">
    <reaction evidence="9">
        <text>tRNA(Pro) + L-proline + ATP = L-prolyl-tRNA(Pro) + AMP + diphosphate</text>
        <dbReference type="Rhea" id="RHEA:14305"/>
        <dbReference type="Rhea" id="RHEA-COMP:9700"/>
        <dbReference type="Rhea" id="RHEA-COMP:9702"/>
        <dbReference type="ChEBI" id="CHEBI:30616"/>
        <dbReference type="ChEBI" id="CHEBI:33019"/>
        <dbReference type="ChEBI" id="CHEBI:60039"/>
        <dbReference type="ChEBI" id="CHEBI:78442"/>
        <dbReference type="ChEBI" id="CHEBI:78532"/>
        <dbReference type="ChEBI" id="CHEBI:456215"/>
        <dbReference type="EC" id="6.1.1.15"/>
    </reaction>
</comment>
<dbReference type="HAMAP" id="MF_01571">
    <property type="entry name" value="Pro_tRNA_synth_type3"/>
    <property type="match status" value="1"/>
</dbReference>
<sequence length="527" mass="60478">MSKTGIEVQKEKDFSTWYQQVLTRSDMLEYYDISGCYVIRPLAYNIWQEIEKFFDAEIKKLGVEDAYFPMFVSQRVLEKEKAHIEGFAPEVAWVTKAGSSNLEEPIAIRPTSETVMYPYFAKWIRSHRDLPLKLNQWCNVVRWEFKNPRKYLYIVLEIAFCGCAPFLRTREFLWQEGHTAHLTKEEADVEVRQILELYRQVYEDLLAVPVIKGVKSEKEKFAGGLYTTTIEGFIPTTGRGIQAATSHCLGQNFSKMFDIVIEDPSVTDGTAKKINVWQNSWGLTTRTIGVMVMTHGDNRGLVLPPRVANLQVVVIPCGLTAKSKEQDRKKVEDKIQEVLTELKAVGIKVKADLRDNYTPAYKFNHWELRGTPVRLEIGPRDVSSNQVMGIRRDTFEKKPIPLSELTTRVPELLDTIQREMFERAKKTYDEHVKIVLKWDDFVPMLDAKNFVLIPWCETGQCEDQIKENSARKATQDEAEDERAPSMGAKSLCIPFDQPKNPPIVAGETKCVACGNDAKRYCLFGRSY</sequence>
<dbReference type="GO" id="GO:0005524">
    <property type="term" value="F:ATP binding"/>
    <property type="evidence" value="ECO:0007669"/>
    <property type="project" value="UniProtKB-KW"/>
</dbReference>
<dbReference type="InterPro" id="IPR004499">
    <property type="entry name" value="Pro-tRNA-ligase_IIa_arc-type"/>
</dbReference>
<dbReference type="GO" id="GO:0006433">
    <property type="term" value="P:prolyl-tRNA aminoacylation"/>
    <property type="evidence" value="ECO:0007669"/>
    <property type="project" value="InterPro"/>
</dbReference>
<dbReference type="InterPro" id="IPR017449">
    <property type="entry name" value="Pro-tRNA_synth_II"/>
</dbReference>
<dbReference type="Pfam" id="PF09180">
    <property type="entry name" value="ProRS-C_1"/>
    <property type="match status" value="1"/>
</dbReference>
<dbReference type="Pfam" id="PF03129">
    <property type="entry name" value="HGTP_anticodon"/>
    <property type="match status" value="1"/>
</dbReference>
<evidence type="ECO:0000256" key="5">
    <source>
        <dbReference type="ARBA" id="ARBA00022840"/>
    </source>
</evidence>
<comment type="similarity">
    <text evidence="1">Belongs to the class-II aminoacyl-tRNA synthetase family.</text>
</comment>
<dbReference type="AlphaFoldDB" id="A0A9N9GP60"/>
<dbReference type="Gene3D" id="3.30.110.30">
    <property type="entry name" value="C-terminal domain of ProRS"/>
    <property type="match status" value="1"/>
</dbReference>
<dbReference type="SUPFAM" id="SSF64586">
    <property type="entry name" value="C-terminal domain of ProRS"/>
    <property type="match status" value="1"/>
</dbReference>
<keyword evidence="7" id="KW-0030">Aminoacyl-tRNA synthetase</keyword>
<dbReference type="Pfam" id="PF00587">
    <property type="entry name" value="tRNA-synt_2b"/>
    <property type="match status" value="1"/>
</dbReference>
<dbReference type="GO" id="GO:0004827">
    <property type="term" value="F:proline-tRNA ligase activity"/>
    <property type="evidence" value="ECO:0007669"/>
    <property type="project" value="UniProtKB-EC"/>
</dbReference>
<dbReference type="Gene3D" id="3.40.50.800">
    <property type="entry name" value="Anticodon-binding domain"/>
    <property type="match status" value="1"/>
</dbReference>
<protein>
    <recommendedName>
        <fullName evidence="2">proline--tRNA ligase</fullName>
        <ecNumber evidence="2">6.1.1.15</ecNumber>
    </recommendedName>
    <alternativeName>
        <fullName evidence="8">Prolyl-tRNA synthetase</fullName>
    </alternativeName>
</protein>
<dbReference type="NCBIfam" id="TIGR00408">
    <property type="entry name" value="proS_fam_I"/>
    <property type="match status" value="1"/>
</dbReference>
<dbReference type="GO" id="GO:0017101">
    <property type="term" value="C:aminoacyl-tRNA synthetase multienzyme complex"/>
    <property type="evidence" value="ECO:0007669"/>
    <property type="project" value="TreeGrafter"/>
</dbReference>
<dbReference type="InterPro" id="IPR016061">
    <property type="entry name" value="Pro-tRNA_ligase_II_C"/>
</dbReference>
<dbReference type="PANTHER" id="PTHR43382:SF2">
    <property type="entry name" value="BIFUNCTIONAL GLUTAMATE_PROLINE--TRNA LIGASE"/>
    <property type="match status" value="1"/>
</dbReference>
<dbReference type="SUPFAM" id="SSF52954">
    <property type="entry name" value="Class II aaRS ABD-related"/>
    <property type="match status" value="1"/>
</dbReference>
<evidence type="ECO:0000313" key="12">
    <source>
        <dbReference type="Proteomes" id="UP000789739"/>
    </source>
</evidence>
<dbReference type="FunFam" id="3.40.50.800:FF:000005">
    <property type="entry name" value="bifunctional glutamate/proline--tRNA ligase"/>
    <property type="match status" value="1"/>
</dbReference>
<dbReference type="Proteomes" id="UP000789739">
    <property type="component" value="Unassembled WGS sequence"/>
</dbReference>
<dbReference type="SMART" id="SM00946">
    <property type="entry name" value="ProRS-C_1"/>
    <property type="match status" value="1"/>
</dbReference>
<organism evidence="11 12">
    <name type="scientific">Paraglomus brasilianum</name>
    <dbReference type="NCBI Taxonomy" id="144538"/>
    <lineage>
        <taxon>Eukaryota</taxon>
        <taxon>Fungi</taxon>
        <taxon>Fungi incertae sedis</taxon>
        <taxon>Mucoromycota</taxon>
        <taxon>Glomeromycotina</taxon>
        <taxon>Glomeromycetes</taxon>
        <taxon>Paraglomerales</taxon>
        <taxon>Paraglomeraceae</taxon>
        <taxon>Paraglomus</taxon>
    </lineage>
</organism>
<keyword evidence="6" id="KW-0648">Protein biosynthesis</keyword>
<gene>
    <name evidence="11" type="ORF">PBRASI_LOCUS8824</name>
</gene>
<evidence type="ECO:0000256" key="6">
    <source>
        <dbReference type="ARBA" id="ARBA00022917"/>
    </source>
</evidence>
<keyword evidence="5" id="KW-0067">ATP-binding</keyword>
<dbReference type="CDD" id="cd00862">
    <property type="entry name" value="ProRS_anticodon_zinc"/>
    <property type="match status" value="1"/>
</dbReference>
<dbReference type="InterPro" id="IPR006195">
    <property type="entry name" value="aa-tRNA-synth_II"/>
</dbReference>
<dbReference type="SUPFAM" id="SSF55681">
    <property type="entry name" value="Class II aaRS and biotin synthetases"/>
    <property type="match status" value="1"/>
</dbReference>
<dbReference type="InterPro" id="IPR004154">
    <property type="entry name" value="Anticodon-bd"/>
</dbReference>
<dbReference type="EC" id="6.1.1.15" evidence="2"/>
<keyword evidence="3" id="KW-0436">Ligase</keyword>
<dbReference type="InterPro" id="IPR045864">
    <property type="entry name" value="aa-tRNA-synth_II/BPL/LPL"/>
</dbReference>
<dbReference type="InterPro" id="IPR002314">
    <property type="entry name" value="aa-tRNA-synt_IIb"/>
</dbReference>
<evidence type="ECO:0000256" key="3">
    <source>
        <dbReference type="ARBA" id="ARBA00022598"/>
    </source>
</evidence>
<dbReference type="GO" id="GO:0005737">
    <property type="term" value="C:cytoplasm"/>
    <property type="evidence" value="ECO:0007669"/>
    <property type="project" value="InterPro"/>
</dbReference>
<dbReference type="PRINTS" id="PR01046">
    <property type="entry name" value="TRNASYNTHPRO"/>
</dbReference>
<dbReference type="EMBL" id="CAJVPI010001682">
    <property type="protein sequence ID" value="CAG8623108.1"/>
    <property type="molecule type" value="Genomic_DNA"/>
</dbReference>
<evidence type="ECO:0000256" key="7">
    <source>
        <dbReference type="ARBA" id="ARBA00023146"/>
    </source>
</evidence>
<accession>A0A9N9GP60</accession>
<dbReference type="InterPro" id="IPR033721">
    <property type="entry name" value="ProRS_core_arch_euk"/>
</dbReference>
<dbReference type="PROSITE" id="PS50862">
    <property type="entry name" value="AA_TRNA_LIGASE_II"/>
    <property type="match status" value="1"/>
</dbReference>
<evidence type="ECO:0000256" key="9">
    <source>
        <dbReference type="ARBA" id="ARBA00047671"/>
    </source>
</evidence>
<dbReference type="Gene3D" id="3.30.930.10">
    <property type="entry name" value="Bira Bifunctional Protein, Domain 2"/>
    <property type="match status" value="1"/>
</dbReference>
<dbReference type="InterPro" id="IPR036621">
    <property type="entry name" value="Anticodon-bd_dom_sf"/>
</dbReference>
<evidence type="ECO:0000256" key="2">
    <source>
        <dbReference type="ARBA" id="ARBA00012831"/>
    </source>
</evidence>
<dbReference type="FunFam" id="3.30.930.10:FF:000007">
    <property type="entry name" value="Bifunctional glutamate/proline--tRNA ligase"/>
    <property type="match status" value="1"/>
</dbReference>
<evidence type="ECO:0000259" key="10">
    <source>
        <dbReference type="PROSITE" id="PS50862"/>
    </source>
</evidence>
<dbReference type="InterPro" id="IPR002316">
    <property type="entry name" value="Pro-tRNA-ligase_IIa"/>
</dbReference>
<evidence type="ECO:0000256" key="4">
    <source>
        <dbReference type="ARBA" id="ARBA00022741"/>
    </source>
</evidence>
<reference evidence="11" key="1">
    <citation type="submission" date="2021-06" db="EMBL/GenBank/DDBJ databases">
        <authorList>
            <person name="Kallberg Y."/>
            <person name="Tangrot J."/>
            <person name="Rosling A."/>
        </authorList>
    </citation>
    <scope>NUCLEOTIDE SEQUENCE</scope>
    <source>
        <strain evidence="11">BR232B</strain>
    </source>
</reference>
<comment type="caution">
    <text evidence="11">The sequence shown here is derived from an EMBL/GenBank/DDBJ whole genome shotgun (WGS) entry which is preliminary data.</text>
</comment>
<name>A0A9N9GP60_9GLOM</name>
<proteinExistence type="inferred from homology"/>
<evidence type="ECO:0000256" key="1">
    <source>
        <dbReference type="ARBA" id="ARBA00008226"/>
    </source>
</evidence>